<name>A0ACC3N8D4_9PEZI</name>
<sequence>MAAAITVAFGLLFQHVHAAAVPRSINQRPCINLTLPVSVTAQNAVYDVVHVDNNIDAAAFAVDSDTYSSPNSTERIIKAVPIKDTFNISAQLCVPSHGLKKESLQIATHGGGFDKRYWNVEIKPSEYSYVDACLDAGYSILTYDRLGCGNSDKPDAYTVGQLPLDLEILHGITKMARNGQLLQSATGSRSKLSTQRRHSTRLYMSATALAAFSPSASSPTTEYAPQNDPELFGDFTSGYVVPGTKSAVQTGFFSTRRNEAAGVGGFEPELLEYGFAVRQPIAVTQLLSSSQLNLGVADQFMGPVQFMLAEFDFLSCDGDCKGAADPDVLQALYPNAKDIDVYIQKGTGHGLTIHRGADVGYKASLDFLVKNGL</sequence>
<organism evidence="1 2">
    <name type="scientific">Vermiconidia calcicola</name>
    <dbReference type="NCBI Taxonomy" id="1690605"/>
    <lineage>
        <taxon>Eukaryota</taxon>
        <taxon>Fungi</taxon>
        <taxon>Dikarya</taxon>
        <taxon>Ascomycota</taxon>
        <taxon>Pezizomycotina</taxon>
        <taxon>Dothideomycetes</taxon>
        <taxon>Dothideomycetidae</taxon>
        <taxon>Mycosphaerellales</taxon>
        <taxon>Extremaceae</taxon>
        <taxon>Vermiconidia</taxon>
    </lineage>
</organism>
<comment type="caution">
    <text evidence="1">The sequence shown here is derived from an EMBL/GenBank/DDBJ whole genome shotgun (WGS) entry which is preliminary data.</text>
</comment>
<evidence type="ECO:0000313" key="2">
    <source>
        <dbReference type="Proteomes" id="UP001281147"/>
    </source>
</evidence>
<dbReference type="EMBL" id="JAUTXU010000072">
    <property type="protein sequence ID" value="KAK3711998.1"/>
    <property type="molecule type" value="Genomic_DNA"/>
</dbReference>
<gene>
    <name evidence="1" type="ORF">LTR37_009310</name>
</gene>
<keyword evidence="2" id="KW-1185">Reference proteome</keyword>
<evidence type="ECO:0000313" key="1">
    <source>
        <dbReference type="EMBL" id="KAK3711998.1"/>
    </source>
</evidence>
<dbReference type="Proteomes" id="UP001281147">
    <property type="component" value="Unassembled WGS sequence"/>
</dbReference>
<reference evidence="1" key="1">
    <citation type="submission" date="2023-07" db="EMBL/GenBank/DDBJ databases">
        <title>Black Yeasts Isolated from many extreme environments.</title>
        <authorList>
            <person name="Coleine C."/>
            <person name="Stajich J.E."/>
            <person name="Selbmann L."/>
        </authorList>
    </citation>
    <scope>NUCLEOTIDE SEQUENCE</scope>
    <source>
        <strain evidence="1">CCFEE 5714</strain>
    </source>
</reference>
<proteinExistence type="predicted"/>
<protein>
    <submittedName>
        <fullName evidence="1">Uncharacterized protein</fullName>
    </submittedName>
</protein>
<accession>A0ACC3N8D4</accession>